<reference evidence="5" key="1">
    <citation type="submission" date="2020-05" db="EMBL/GenBank/DDBJ databases">
        <authorList>
            <person name="Chiriac C."/>
            <person name="Salcher M."/>
            <person name="Ghai R."/>
            <person name="Kavagutti S V."/>
        </authorList>
    </citation>
    <scope>NUCLEOTIDE SEQUENCE</scope>
</reference>
<dbReference type="Pfam" id="PF00378">
    <property type="entry name" value="ECH_1"/>
    <property type="match status" value="1"/>
</dbReference>
<dbReference type="Gene3D" id="3.90.226.10">
    <property type="entry name" value="2-enoyl-CoA Hydratase, Chain A, domain 1"/>
    <property type="match status" value="1"/>
</dbReference>
<organism evidence="5">
    <name type="scientific">freshwater metagenome</name>
    <dbReference type="NCBI Taxonomy" id="449393"/>
    <lineage>
        <taxon>unclassified sequences</taxon>
        <taxon>metagenomes</taxon>
        <taxon>ecological metagenomes</taxon>
    </lineage>
</organism>
<dbReference type="Gene3D" id="1.10.12.10">
    <property type="entry name" value="Lyase 2-enoyl-coa Hydratase, Chain A, domain 2"/>
    <property type="match status" value="1"/>
</dbReference>
<dbReference type="PANTHER" id="PTHR43802">
    <property type="entry name" value="ENOYL-COA HYDRATASE"/>
    <property type="match status" value="1"/>
</dbReference>
<dbReference type="EMBL" id="CAFBNZ010000130">
    <property type="protein sequence ID" value="CAB4972865.1"/>
    <property type="molecule type" value="Genomic_DNA"/>
</dbReference>
<evidence type="ECO:0000256" key="1">
    <source>
        <dbReference type="ARBA" id="ARBA00005254"/>
    </source>
</evidence>
<accession>A0A6J6IS86</accession>
<evidence type="ECO:0000313" key="4">
    <source>
        <dbReference type="EMBL" id="CAB4596320.1"/>
    </source>
</evidence>
<protein>
    <submittedName>
        <fullName evidence="5">Unannotated protein</fullName>
    </submittedName>
</protein>
<name>A0A6J6IS86_9ZZZZ</name>
<dbReference type="EMBL" id="CAFBRX010000086">
    <property type="protein sequence ID" value="CAB5124874.1"/>
    <property type="molecule type" value="Genomic_DNA"/>
</dbReference>
<sequence>MTEATSSAFVDIELLTEHVFGVRLCRGPHNFFSFEMISAVADALEKLDADDFCRVVVLHAEGKNFCAGADFSESAPSYSTADLYAAAERLFRTRKPIIAVIQGAAIGGGLGLAMAADFRVVSPASRLSANFSRLGFHHGFGLSVTLPRVIGEQRAAELLLTGRRLTGEIALSIGLADRLVDDDSLMTQALILAEEIAAAAPLAVESIRATLRGDIADRVRLATAHEMAEQMRLRQTKDFTEGAKAMAERRTPHFKRS</sequence>
<dbReference type="GO" id="GO:0003824">
    <property type="term" value="F:catalytic activity"/>
    <property type="evidence" value="ECO:0007669"/>
    <property type="project" value="InterPro"/>
</dbReference>
<dbReference type="EMBL" id="CAEZSL010000111">
    <property type="protein sequence ID" value="CAB4547265.1"/>
    <property type="molecule type" value="Genomic_DNA"/>
</dbReference>
<dbReference type="EMBL" id="CAEZUK010000050">
    <property type="protein sequence ID" value="CAB4596320.1"/>
    <property type="molecule type" value="Genomic_DNA"/>
</dbReference>
<dbReference type="SUPFAM" id="SSF52096">
    <property type="entry name" value="ClpP/crotonase"/>
    <property type="match status" value="1"/>
</dbReference>
<evidence type="ECO:0000313" key="8">
    <source>
        <dbReference type="EMBL" id="CAB5124874.1"/>
    </source>
</evidence>
<dbReference type="AlphaFoldDB" id="A0A6J6IS86"/>
<evidence type="ECO:0000256" key="2">
    <source>
        <dbReference type="SAM" id="MobiDB-lite"/>
    </source>
</evidence>
<dbReference type="PANTHER" id="PTHR43802:SF1">
    <property type="entry name" value="IP11341P-RELATED"/>
    <property type="match status" value="1"/>
</dbReference>
<dbReference type="InterPro" id="IPR018376">
    <property type="entry name" value="Enoyl-CoA_hyd/isom_CS"/>
</dbReference>
<dbReference type="InterPro" id="IPR014748">
    <property type="entry name" value="Enoyl-CoA_hydra_C"/>
</dbReference>
<dbReference type="EMBL" id="CAFBQJ010000181">
    <property type="protein sequence ID" value="CAB5052293.1"/>
    <property type="molecule type" value="Genomic_DNA"/>
</dbReference>
<dbReference type="InterPro" id="IPR001753">
    <property type="entry name" value="Enoyl-CoA_hydra/iso"/>
</dbReference>
<evidence type="ECO:0000313" key="6">
    <source>
        <dbReference type="EMBL" id="CAB4972865.1"/>
    </source>
</evidence>
<dbReference type="EMBL" id="CAEZVL010000051">
    <property type="protein sequence ID" value="CAB4627517.1"/>
    <property type="molecule type" value="Genomic_DNA"/>
</dbReference>
<gene>
    <name evidence="3" type="ORF">UFOPK1421_01029</name>
    <name evidence="4" type="ORF">UFOPK1820_00440</name>
    <name evidence="5" type="ORF">UFOPK1960_00476</name>
    <name evidence="6" type="ORF">UFOPK3889_00727</name>
    <name evidence="7" type="ORF">UFOPK4275_00966</name>
    <name evidence="8" type="ORF">UFOPK4422_00927</name>
</gene>
<dbReference type="InterPro" id="IPR029045">
    <property type="entry name" value="ClpP/crotonase-like_dom_sf"/>
</dbReference>
<feature type="compositionally biased region" description="Basic and acidic residues" evidence="2">
    <location>
        <begin position="238"/>
        <end position="251"/>
    </location>
</feature>
<comment type="similarity">
    <text evidence="1">Belongs to the enoyl-CoA hydratase/isomerase family.</text>
</comment>
<dbReference type="PROSITE" id="PS00166">
    <property type="entry name" value="ENOYL_COA_HYDRATASE"/>
    <property type="match status" value="1"/>
</dbReference>
<evidence type="ECO:0000313" key="3">
    <source>
        <dbReference type="EMBL" id="CAB4547265.1"/>
    </source>
</evidence>
<dbReference type="CDD" id="cd06558">
    <property type="entry name" value="crotonase-like"/>
    <property type="match status" value="1"/>
</dbReference>
<proteinExistence type="inferred from homology"/>
<feature type="region of interest" description="Disordered" evidence="2">
    <location>
        <begin position="238"/>
        <end position="257"/>
    </location>
</feature>
<evidence type="ECO:0000313" key="5">
    <source>
        <dbReference type="EMBL" id="CAB4627517.1"/>
    </source>
</evidence>
<evidence type="ECO:0000313" key="7">
    <source>
        <dbReference type="EMBL" id="CAB5052293.1"/>
    </source>
</evidence>